<feature type="compositionally biased region" description="Acidic residues" evidence="2">
    <location>
        <begin position="628"/>
        <end position="639"/>
    </location>
</feature>
<dbReference type="AlphaFoldDB" id="A0A9K3GGM0"/>
<gene>
    <name evidence="3" type="ORF">KIPB_003379</name>
</gene>
<feature type="region of interest" description="Disordered" evidence="2">
    <location>
        <begin position="628"/>
        <end position="656"/>
    </location>
</feature>
<evidence type="ECO:0000313" key="4">
    <source>
        <dbReference type="Proteomes" id="UP000265618"/>
    </source>
</evidence>
<evidence type="ECO:0000313" key="3">
    <source>
        <dbReference type="EMBL" id="GIQ82273.1"/>
    </source>
</evidence>
<evidence type="ECO:0000256" key="2">
    <source>
        <dbReference type="SAM" id="MobiDB-lite"/>
    </source>
</evidence>
<keyword evidence="4" id="KW-1185">Reference proteome</keyword>
<feature type="region of interest" description="Disordered" evidence="2">
    <location>
        <begin position="296"/>
        <end position="320"/>
    </location>
</feature>
<sequence>MGTDTHRVHNDMEVYSDDDAPSPPVLYEFLIVDAFMQYDSRMRPSLICCMRIRTQGDSTTIGFRLGVVYGIESLAVRSQIHGMLEDGKHECYLLSPLVQASRADHDLIRTARLEWGQGKYRLSDTMPHFMFQQDTDSYELVVRATCPRPRKRPRHLVGQEGADSPVSPMLPTFAKRFSSNELRRIGNNSVEKKDGYTYLKEAIDTIHKCRQVNSHAKPEASFLAVVLDAALPRQKRANDDPYITMTLIDPFTVCLTDELARQEERAREEHEQKRDEAERAALLQREGGIATAAPRVDSPRTVREKERERQRELHARALEHREDPSSVPLMVRMTLFIKKKYPQIQHALPLLPGSIIRVHKASYTYFHKTGQNVLMCGGKVATSLVLPGVIAPKATWDPSLHHKAMRMHRRMAMVVQQWTSHTAIDRRLGIPADPYEYGTQTGDSPSAAIETLPCQLRNEVLLHESWTIRRLPVSHLPPTLSIPAMTSGQIYKADGNRLRDKATSMAIIGRLDGYTPTTEPTVHRHRRREGETESVEEKGSLACVTVDCMGIVPVFKTLVLADKGPTVYACPGDGTTLSLSLGGAFEKELETTRFTLFGKKYDAHATSFPALVPQMGDGGYTQDQILSEQDDSDEDESDLVDTTRPSTSSGVTLPEHGAPYVHQSGDIDYFQDSPHNWVYVQFCTANTEAGRPVIQISEESVEKMSILGDWHPDAIRARDIATVRSADRGAHLTGPTVSAGAPLGADAPLPSVTLAQAASTPGTVLPLTVTLKAPAVTVSHGSILTTSVTAVPAVVPNPMSPHATPDDVPVPIPPFPLHLSTGGGGLVPVTVSDTALSLPAYLPASILADLCGGPLKAVYSGSPSLSVPTDPDTPSLPSIHTALAREGHLHSTDRLELGTDHSYRFDLPSLGGMDIRGQGVFLQGPSSGTTGTCLVILQAEHMG</sequence>
<feature type="coiled-coil region" evidence="1">
    <location>
        <begin position="256"/>
        <end position="286"/>
    </location>
</feature>
<dbReference type="Proteomes" id="UP000265618">
    <property type="component" value="Unassembled WGS sequence"/>
</dbReference>
<proteinExistence type="predicted"/>
<comment type="caution">
    <text evidence="3">The sequence shown here is derived from an EMBL/GenBank/DDBJ whole genome shotgun (WGS) entry which is preliminary data.</text>
</comment>
<organism evidence="3 4">
    <name type="scientific">Kipferlia bialata</name>
    <dbReference type="NCBI Taxonomy" id="797122"/>
    <lineage>
        <taxon>Eukaryota</taxon>
        <taxon>Metamonada</taxon>
        <taxon>Carpediemonas-like organisms</taxon>
        <taxon>Kipferlia</taxon>
    </lineage>
</organism>
<feature type="compositionally biased region" description="Basic and acidic residues" evidence="2">
    <location>
        <begin position="297"/>
        <end position="320"/>
    </location>
</feature>
<accession>A0A9K3GGM0</accession>
<reference evidence="3 4" key="1">
    <citation type="journal article" date="2018" name="PLoS ONE">
        <title>The draft genome of Kipferlia bialata reveals reductive genome evolution in fornicate parasites.</title>
        <authorList>
            <person name="Tanifuji G."/>
            <person name="Takabayashi S."/>
            <person name="Kume K."/>
            <person name="Takagi M."/>
            <person name="Nakayama T."/>
            <person name="Kamikawa R."/>
            <person name="Inagaki Y."/>
            <person name="Hashimoto T."/>
        </authorList>
    </citation>
    <scope>NUCLEOTIDE SEQUENCE [LARGE SCALE GENOMIC DNA]</scope>
    <source>
        <strain evidence="3">NY0173</strain>
    </source>
</reference>
<protein>
    <submittedName>
        <fullName evidence="3">Uncharacterized protein</fullName>
    </submittedName>
</protein>
<evidence type="ECO:0000256" key="1">
    <source>
        <dbReference type="SAM" id="Coils"/>
    </source>
</evidence>
<dbReference type="EMBL" id="BDIP01000642">
    <property type="protein sequence ID" value="GIQ82273.1"/>
    <property type="molecule type" value="Genomic_DNA"/>
</dbReference>
<name>A0A9K3GGM0_9EUKA</name>
<keyword evidence="1" id="KW-0175">Coiled coil</keyword>
<feature type="region of interest" description="Disordered" evidence="2">
    <location>
        <begin position="516"/>
        <end position="536"/>
    </location>
</feature>